<organism evidence="2 3">
    <name type="scientific">Candida albicans</name>
    <name type="common">Yeast</name>
    <dbReference type="NCBI Taxonomy" id="5476"/>
    <lineage>
        <taxon>Eukaryota</taxon>
        <taxon>Fungi</taxon>
        <taxon>Dikarya</taxon>
        <taxon>Ascomycota</taxon>
        <taxon>Saccharomycotina</taxon>
        <taxon>Pichiomycetes</taxon>
        <taxon>Debaryomycetaceae</taxon>
        <taxon>Candida/Lodderomyces clade</taxon>
        <taxon>Candida</taxon>
    </lineage>
</organism>
<name>A0A8H6BVV8_CANAX</name>
<evidence type="ECO:0000313" key="3">
    <source>
        <dbReference type="Proteomes" id="UP000536275"/>
    </source>
</evidence>
<keyword evidence="1" id="KW-0812">Transmembrane</keyword>
<dbReference type="EMBL" id="JABWAD010000061">
    <property type="protein sequence ID" value="KAF6063377.1"/>
    <property type="molecule type" value="Genomic_DNA"/>
</dbReference>
<proteinExistence type="predicted"/>
<sequence>MKRISKTIYLRTPIGLVEKGLRDRFEPRARVKELDEFEDEDDENRSQWLYPLANKGKKKFHSFIHSLYTINNQQSTNQSTSFHFNTLGKIMISTYSRIGLTTLTKSSSSLTTTTVRPLLLANFTRGIKTIPQPPGYIVGTVNDAYVPPPPHKLEGSLHWTSERIVAIGMLPLVLAPFITGGGWWCFDFN</sequence>
<evidence type="ECO:0000256" key="1">
    <source>
        <dbReference type="SAM" id="Phobius"/>
    </source>
</evidence>
<evidence type="ECO:0000313" key="2">
    <source>
        <dbReference type="EMBL" id="KAF6063377.1"/>
    </source>
</evidence>
<dbReference type="AlphaFoldDB" id="A0A8H6BVV8"/>
<dbReference type="Proteomes" id="UP000536275">
    <property type="component" value="Unassembled WGS sequence"/>
</dbReference>
<dbReference type="Pfam" id="PF05328">
    <property type="entry name" value="CybS"/>
    <property type="match status" value="1"/>
</dbReference>
<keyword evidence="1" id="KW-0472">Membrane</keyword>
<keyword evidence="1" id="KW-1133">Transmembrane helix</keyword>
<reference evidence="2 3" key="1">
    <citation type="submission" date="2020-03" db="EMBL/GenBank/DDBJ databases">
        <title>FDA dAtabase for Regulatory Grade micrObial Sequences (FDA-ARGOS): Supporting development and validation of Infectious Disease Dx tests.</title>
        <authorList>
            <person name="Campos J."/>
            <person name="Goldberg B."/>
            <person name="Tallon L."/>
            <person name="Sadzewicz L."/>
            <person name="Vavikolanu K."/>
            <person name="Mehta A."/>
            <person name="Aluvathingal J."/>
            <person name="Nadendla S."/>
            <person name="Nandy P."/>
            <person name="Geyer C."/>
            <person name="Yan Y."/>
            <person name="Sichtig H."/>
        </authorList>
    </citation>
    <scope>NUCLEOTIDE SEQUENCE [LARGE SCALE GENOMIC DNA]</scope>
    <source>
        <strain evidence="2 3">FDAARGOS_656</strain>
    </source>
</reference>
<comment type="caution">
    <text evidence="2">The sequence shown here is derived from an EMBL/GenBank/DDBJ whole genome shotgun (WGS) entry which is preliminary data.</text>
</comment>
<feature type="transmembrane region" description="Helical" evidence="1">
    <location>
        <begin position="164"/>
        <end position="184"/>
    </location>
</feature>
<protein>
    <submittedName>
        <fullName evidence="2">CybS family protein</fullName>
    </submittedName>
</protein>
<gene>
    <name evidence="2" type="ORF">FOB64_006353</name>
</gene>
<accession>A0A8H6BVV8</accession>